<dbReference type="Pfam" id="PF09717">
    <property type="entry name" value="CPW_WPC"/>
    <property type="match status" value="1"/>
</dbReference>
<name>Q7RR31_PLAYO</name>
<dbReference type="AlphaFoldDB" id="Q7RR31"/>
<evidence type="ECO:0000313" key="3">
    <source>
        <dbReference type="Proteomes" id="UP000008553"/>
    </source>
</evidence>
<sequence>MYEFIFFENAFSHYEETKTPSNLSNDLIDIKIPVTLEKLLLDDLEERKWISKKIMHDKICLRDYSKICPSVWEQISETQCMSPNLLEKRKSDISNKKWITLE</sequence>
<dbReference type="InterPro" id="IPR006387">
    <property type="entry name" value="CPW_WPC_dom"/>
</dbReference>
<organism evidence="2 3">
    <name type="scientific">Plasmodium yoelii yoelii</name>
    <dbReference type="NCBI Taxonomy" id="73239"/>
    <lineage>
        <taxon>Eukaryota</taxon>
        <taxon>Sar</taxon>
        <taxon>Alveolata</taxon>
        <taxon>Apicomplexa</taxon>
        <taxon>Aconoidasida</taxon>
        <taxon>Haemosporida</taxon>
        <taxon>Plasmodiidae</taxon>
        <taxon>Plasmodium</taxon>
        <taxon>Plasmodium (Vinckeia)</taxon>
    </lineage>
</organism>
<evidence type="ECO:0000313" key="2">
    <source>
        <dbReference type="EMBL" id="EAA19207.1"/>
    </source>
</evidence>
<comment type="caution">
    <text evidence="2">The sequence shown here is derived from an EMBL/GenBank/DDBJ whole genome shotgun (WGS) entry which is preliminary data.</text>
</comment>
<keyword evidence="3" id="KW-1185">Reference proteome</keyword>
<protein>
    <recommendedName>
        <fullName evidence="1">CPW-WPC domain-containing protein</fullName>
    </recommendedName>
</protein>
<dbReference type="EMBL" id="AABL01000241">
    <property type="protein sequence ID" value="EAA19207.1"/>
    <property type="molecule type" value="Genomic_DNA"/>
</dbReference>
<gene>
    <name evidence="2" type="ORF">PY00906</name>
</gene>
<accession>Q7RR31</accession>
<feature type="domain" description="CPW-WPC" evidence="1">
    <location>
        <begin position="60"/>
        <end position="86"/>
    </location>
</feature>
<dbReference type="InParanoid" id="Q7RR31"/>
<evidence type="ECO:0000259" key="1">
    <source>
        <dbReference type="Pfam" id="PF09717"/>
    </source>
</evidence>
<proteinExistence type="predicted"/>
<dbReference type="PaxDb" id="73239-Q7RR31"/>
<reference evidence="2 3" key="1">
    <citation type="journal article" date="2002" name="Nature">
        <title>Genome sequence and comparative analysis of the model rodent malaria parasite Plasmodium yoelii yoelii.</title>
        <authorList>
            <person name="Carlton J.M."/>
            <person name="Angiuoli S.V."/>
            <person name="Suh B.B."/>
            <person name="Kooij T.W."/>
            <person name="Pertea M."/>
            <person name="Silva J.C."/>
            <person name="Ermolaeva M.D."/>
            <person name="Allen J.E."/>
            <person name="Selengut J.D."/>
            <person name="Koo H.L."/>
            <person name="Peterson J.D."/>
            <person name="Pop M."/>
            <person name="Kosack D.S."/>
            <person name="Shumway M.F."/>
            <person name="Bidwell S.L."/>
            <person name="Shallom S.J."/>
            <person name="van Aken S.E."/>
            <person name="Riedmuller S.B."/>
            <person name="Feldblyum T.V."/>
            <person name="Cho J.K."/>
            <person name="Quackenbush J."/>
            <person name="Sedegah M."/>
            <person name="Shoaibi A."/>
            <person name="Cummings L.M."/>
            <person name="Florens L."/>
            <person name="Yates J.R."/>
            <person name="Raine J.D."/>
            <person name="Sinden R.E."/>
            <person name="Harris M.A."/>
            <person name="Cunningham D.A."/>
            <person name="Preiser P.R."/>
            <person name="Bergman L.W."/>
            <person name="Vaidya A.B."/>
            <person name="van Lin L.H."/>
            <person name="Janse C.J."/>
            <person name="Waters A.P."/>
            <person name="Smith H.O."/>
            <person name="White O.R."/>
            <person name="Salzberg S.L."/>
            <person name="Venter J.C."/>
            <person name="Fraser C.M."/>
            <person name="Hoffman S.L."/>
            <person name="Gardner M.J."/>
            <person name="Carucci D.J."/>
        </authorList>
    </citation>
    <scope>NUCLEOTIDE SEQUENCE [LARGE SCALE GENOMIC DNA]</scope>
    <source>
        <strain evidence="2 3">17XNL</strain>
    </source>
</reference>
<dbReference type="Proteomes" id="UP000008553">
    <property type="component" value="Unassembled WGS sequence"/>
</dbReference>